<dbReference type="EMBL" id="CP042906">
    <property type="protein sequence ID" value="QEX17531.1"/>
    <property type="molecule type" value="Genomic_DNA"/>
</dbReference>
<organism evidence="1 2">
    <name type="scientific">Hypericibacter terrae</name>
    <dbReference type="NCBI Taxonomy" id="2602015"/>
    <lineage>
        <taxon>Bacteria</taxon>
        <taxon>Pseudomonadati</taxon>
        <taxon>Pseudomonadota</taxon>
        <taxon>Alphaproteobacteria</taxon>
        <taxon>Rhodospirillales</taxon>
        <taxon>Dongiaceae</taxon>
        <taxon>Hypericibacter</taxon>
    </lineage>
</organism>
<keyword evidence="2" id="KW-1185">Reference proteome</keyword>
<dbReference type="Proteomes" id="UP000326202">
    <property type="component" value="Chromosome"/>
</dbReference>
<dbReference type="KEGG" id="htq:FRZ44_28310"/>
<evidence type="ECO:0000313" key="1">
    <source>
        <dbReference type="EMBL" id="QEX17531.1"/>
    </source>
</evidence>
<evidence type="ECO:0000313" key="2">
    <source>
        <dbReference type="Proteomes" id="UP000326202"/>
    </source>
</evidence>
<name>A0A5J6MK05_9PROT</name>
<sequence length="145" mass="14640">MAGALPAAAGELEPKPLDALAQMVAWATPLSDNQMGELRGGYAGFGFNVIMSGTLENLSNTGSAGSGVTTGAPDPTVTVGDGTVNIQTAIGSFNGATGVFQIANLDHSSFNVVNQNLFVQVAIIDVANSADVPAVQSMLTSAFTH</sequence>
<proteinExistence type="predicted"/>
<protein>
    <submittedName>
        <fullName evidence="1">Uncharacterized protein</fullName>
    </submittedName>
</protein>
<gene>
    <name evidence="1" type="ORF">FRZ44_28310</name>
</gene>
<accession>A0A5J6MK05</accession>
<reference evidence="1 2" key="1">
    <citation type="submission" date="2019-08" db="EMBL/GenBank/DDBJ databases">
        <title>Hyperibacter terrae gen. nov., sp. nov. and Hyperibacter viscosus sp. nov., two new members in the family Rhodospirillaceae isolated from the rhizosphere of Hypericum perforatum.</title>
        <authorList>
            <person name="Noviana Z."/>
        </authorList>
    </citation>
    <scope>NUCLEOTIDE SEQUENCE [LARGE SCALE GENOMIC DNA]</scope>
    <source>
        <strain evidence="1 2">R5913</strain>
    </source>
</reference>
<dbReference type="AlphaFoldDB" id="A0A5J6MK05"/>